<name>A0A139BUW9_9PROT</name>
<protein>
    <recommendedName>
        <fullName evidence="4">BrnA antitoxin family protein</fullName>
    </recommendedName>
</protein>
<dbReference type="PATRIC" id="fig|1796491.3.peg.1317"/>
<evidence type="ECO:0000313" key="3">
    <source>
        <dbReference type="Proteomes" id="UP000070578"/>
    </source>
</evidence>
<dbReference type="InterPro" id="IPR025528">
    <property type="entry name" value="BrnA_antitoxin"/>
</dbReference>
<reference evidence="2 3" key="1">
    <citation type="submission" date="2016-02" db="EMBL/GenBank/DDBJ databases">
        <authorList>
            <person name="Wen L."/>
            <person name="He K."/>
            <person name="Yang H."/>
        </authorList>
    </citation>
    <scope>NUCLEOTIDE SEQUENCE [LARGE SCALE GENOMIC DNA]</scope>
    <source>
        <strain evidence="2">ShG14-8</strain>
    </source>
</reference>
<evidence type="ECO:0000256" key="1">
    <source>
        <dbReference type="SAM" id="MobiDB-lite"/>
    </source>
</evidence>
<dbReference type="Proteomes" id="UP000070578">
    <property type="component" value="Unassembled WGS sequence"/>
</dbReference>
<feature type="region of interest" description="Disordered" evidence="1">
    <location>
        <begin position="1"/>
        <end position="22"/>
    </location>
</feature>
<sequence>MAKLAKRKTTAEMLDDDNPEWTAEDFSKARPATEVLPEIFPNAVADVMLKRGRPRKEVTKAPVNIRLSPDVVEAFRATGRGWQTRVDEALKDWLKSHKPASNH</sequence>
<comment type="caution">
    <text evidence="2">The sequence shown here is derived from an EMBL/GenBank/DDBJ whole genome shotgun (WGS) entry which is preliminary data.</text>
</comment>
<evidence type="ECO:0000313" key="2">
    <source>
        <dbReference type="EMBL" id="KXS32678.1"/>
    </source>
</evidence>
<organism evidence="2 3">
    <name type="scientific">Candidatus Gallionella acididurans</name>
    <dbReference type="NCBI Taxonomy" id="1796491"/>
    <lineage>
        <taxon>Bacteria</taxon>
        <taxon>Pseudomonadati</taxon>
        <taxon>Pseudomonadota</taxon>
        <taxon>Betaproteobacteria</taxon>
        <taxon>Nitrosomonadales</taxon>
        <taxon>Gallionellaceae</taxon>
        <taxon>Gallionella</taxon>
    </lineage>
</organism>
<evidence type="ECO:0008006" key="4">
    <source>
        <dbReference type="Google" id="ProtNLM"/>
    </source>
</evidence>
<dbReference type="Pfam" id="PF14384">
    <property type="entry name" value="BrnA_antitoxin"/>
    <property type="match status" value="1"/>
</dbReference>
<dbReference type="EMBL" id="LSLI01000022">
    <property type="protein sequence ID" value="KXS32678.1"/>
    <property type="molecule type" value="Genomic_DNA"/>
</dbReference>
<gene>
    <name evidence="2" type="ORF">AWT59_1205</name>
</gene>
<proteinExistence type="predicted"/>
<reference evidence="2 3" key="2">
    <citation type="submission" date="2016-03" db="EMBL/GenBank/DDBJ databases">
        <title>New uncultured bacterium of the family Gallionellaceae from acid mine drainage: description and reconstruction of genome based on metagenomic analysis of microbial community.</title>
        <authorList>
            <person name="Kadnikov V."/>
            <person name="Ivasenko D."/>
            <person name="Beletsky A."/>
            <person name="Mardanov A."/>
            <person name="Danilova E."/>
            <person name="Pimenov N."/>
            <person name="Karnachuk O."/>
            <person name="Ravin N."/>
        </authorList>
    </citation>
    <scope>NUCLEOTIDE SEQUENCE [LARGE SCALE GENOMIC DNA]</scope>
    <source>
        <strain evidence="2">ShG14-8</strain>
    </source>
</reference>
<feature type="compositionally biased region" description="Acidic residues" evidence="1">
    <location>
        <begin position="13"/>
        <end position="22"/>
    </location>
</feature>
<accession>A0A139BUW9</accession>
<dbReference type="AlphaFoldDB" id="A0A139BUW9"/>